<dbReference type="InterPro" id="IPR002110">
    <property type="entry name" value="Ankyrin_rpt"/>
</dbReference>
<dbReference type="PROSITE" id="PS50297">
    <property type="entry name" value="ANK_REP_REGION"/>
    <property type="match status" value="6"/>
</dbReference>
<dbReference type="Pfam" id="PF12796">
    <property type="entry name" value="Ank_2"/>
    <property type="match status" value="2"/>
</dbReference>
<keyword evidence="1" id="KW-0677">Repeat</keyword>
<evidence type="ECO:0000256" key="1">
    <source>
        <dbReference type="ARBA" id="ARBA00022737"/>
    </source>
</evidence>
<feature type="compositionally biased region" description="Polar residues" evidence="5">
    <location>
        <begin position="264"/>
        <end position="277"/>
    </location>
</feature>
<keyword evidence="4" id="KW-0175">Coiled coil</keyword>
<feature type="region of interest" description="Disordered" evidence="5">
    <location>
        <begin position="484"/>
        <end position="532"/>
    </location>
</feature>
<feature type="repeat" description="ANK" evidence="3">
    <location>
        <begin position="206"/>
        <end position="238"/>
    </location>
</feature>
<dbReference type="SMART" id="SM00248">
    <property type="entry name" value="ANK"/>
    <property type="match status" value="8"/>
</dbReference>
<feature type="coiled-coil region" evidence="4">
    <location>
        <begin position="660"/>
        <end position="687"/>
    </location>
</feature>
<protein>
    <submittedName>
        <fullName evidence="7">Ankyrin repeat domain-containing protein 6 isoform X4</fullName>
    </submittedName>
</protein>
<dbReference type="RefSeq" id="XP_057384049.1">
    <property type="nucleotide sequence ID" value="XM_057528066.1"/>
</dbReference>
<dbReference type="InterPro" id="IPR036770">
    <property type="entry name" value="Ankyrin_rpt-contain_sf"/>
</dbReference>
<accession>A0ABM3S2I0</accession>
<gene>
    <name evidence="7" type="primary">ANKRD6</name>
</gene>
<dbReference type="Pfam" id="PF13637">
    <property type="entry name" value="Ank_4"/>
    <property type="match status" value="2"/>
</dbReference>
<organism evidence="6 7">
    <name type="scientific">Balaenoptera acutorostrata</name>
    <name type="common">Common minke whale</name>
    <name type="synonym">Balaena rostrata</name>
    <dbReference type="NCBI Taxonomy" id="9767"/>
    <lineage>
        <taxon>Eukaryota</taxon>
        <taxon>Metazoa</taxon>
        <taxon>Chordata</taxon>
        <taxon>Craniata</taxon>
        <taxon>Vertebrata</taxon>
        <taxon>Euteleostomi</taxon>
        <taxon>Mammalia</taxon>
        <taxon>Eutheria</taxon>
        <taxon>Laurasiatheria</taxon>
        <taxon>Artiodactyla</taxon>
        <taxon>Whippomorpha</taxon>
        <taxon>Cetacea</taxon>
        <taxon>Mysticeti</taxon>
        <taxon>Balaenopteridae</taxon>
        <taxon>Balaenoptera</taxon>
    </lineage>
</organism>
<keyword evidence="6" id="KW-1185">Reference proteome</keyword>
<feature type="repeat" description="ANK" evidence="3">
    <location>
        <begin position="74"/>
        <end position="106"/>
    </location>
</feature>
<feature type="region of interest" description="Disordered" evidence="5">
    <location>
        <begin position="570"/>
        <end position="625"/>
    </location>
</feature>
<evidence type="ECO:0000256" key="2">
    <source>
        <dbReference type="ARBA" id="ARBA00023043"/>
    </source>
</evidence>
<dbReference type="Proteomes" id="UP001652580">
    <property type="component" value="Chromosome 14"/>
</dbReference>
<feature type="compositionally biased region" description="Polar residues" evidence="5">
    <location>
        <begin position="491"/>
        <end position="509"/>
    </location>
</feature>
<evidence type="ECO:0000256" key="3">
    <source>
        <dbReference type="PROSITE-ProRule" id="PRU00023"/>
    </source>
</evidence>
<proteinExistence type="predicted"/>
<evidence type="ECO:0000256" key="5">
    <source>
        <dbReference type="SAM" id="MobiDB-lite"/>
    </source>
</evidence>
<dbReference type="PANTHER" id="PTHR24198">
    <property type="entry name" value="ANKYRIN REPEAT AND PROTEIN KINASE DOMAIN-CONTAINING PROTEIN"/>
    <property type="match status" value="1"/>
</dbReference>
<feature type="region of interest" description="Disordered" evidence="5">
    <location>
        <begin position="264"/>
        <end position="350"/>
    </location>
</feature>
<evidence type="ECO:0000313" key="7">
    <source>
        <dbReference type="RefSeq" id="XP_057384049.1"/>
    </source>
</evidence>
<dbReference type="PROSITE" id="PS50088">
    <property type="entry name" value="ANK_REPEAT"/>
    <property type="match status" value="6"/>
</dbReference>
<reference evidence="7" key="1">
    <citation type="submission" date="2025-08" db="UniProtKB">
        <authorList>
            <consortium name="RefSeq"/>
        </authorList>
    </citation>
    <scope>IDENTIFICATION</scope>
</reference>
<sequence>MSQQDVVAALSERLLIAAYKGQAENVVQLINKGAKVAVTKHGRTPLHLAANKGHLSVVQILLKAGCDLDVQDDGDQTALHRATVVGNTEVIAALIQEGCALDRQDKDGNTALHEASWHGFSQSAKLLVKAGANVLAKNKAGNTALHLACQNSHAQSTRVLLLGGSRADLKNNAGDTCLHVAARYNHLSIIKLLLSAFCSVHEKNQAGDTALHIAAALNHKKVVKILLEAGADGTIVNNAGRTPLETARYHNNPEVALLLTKAPQGSVSAGDTHSSEQAVPGKEESREDFPSASPEPRAKDNRQKKSRPKASAFSDPTPPADQQPGQQKSSHTHSHPKKRPRHRCSPPAAPHEFRAYQLYTLYRGKDGKVMQAPINGCRCEPLINKLENQLEATVEEIKAELVSVQDKMNTKLGHMENKAQHQMRVLDKLMVERLSAERTECLNRLQQHSDSEKHEGEKRQMSLVDELKTWCMLKIQNLELKLSGDSRASRTKSTPSTCESSTGVDQSLVTAGPVAASDSPPQVVRPKEKALSSTAAHRLQQELSSLDCTGSRLRNVKVQTASLPLKEAAKCDPQAGPCVDRGTQTKKSGKGGQTRHRGQQPAPSTACGRPPPAAGGEQTAPHARDTSQALELTQYFFEAVSTQMEKWYERKIEEARSQASQKAQQDKATLEEHIKSLEEELAKLRTKVQKEN</sequence>
<name>A0ABM3S2I0_BALAC</name>
<feature type="repeat" description="ANK" evidence="3">
    <location>
        <begin position="140"/>
        <end position="172"/>
    </location>
</feature>
<dbReference type="Gene3D" id="1.25.40.20">
    <property type="entry name" value="Ankyrin repeat-containing domain"/>
    <property type="match status" value="4"/>
</dbReference>
<feature type="repeat" description="ANK" evidence="3">
    <location>
        <begin position="173"/>
        <end position="205"/>
    </location>
</feature>
<feature type="repeat" description="ANK" evidence="3">
    <location>
        <begin position="107"/>
        <end position="139"/>
    </location>
</feature>
<evidence type="ECO:0000313" key="6">
    <source>
        <dbReference type="Proteomes" id="UP001652580"/>
    </source>
</evidence>
<feature type="repeat" description="ANK" evidence="3">
    <location>
        <begin position="41"/>
        <end position="73"/>
    </location>
</feature>
<dbReference type="SUPFAM" id="SSF48403">
    <property type="entry name" value="Ankyrin repeat"/>
    <property type="match status" value="1"/>
</dbReference>
<dbReference type="PANTHER" id="PTHR24198:SF185">
    <property type="entry name" value="ANKYRIN-3"/>
    <property type="match status" value="1"/>
</dbReference>
<feature type="compositionally biased region" description="Basic residues" evidence="5">
    <location>
        <begin position="330"/>
        <end position="344"/>
    </location>
</feature>
<evidence type="ECO:0000256" key="4">
    <source>
        <dbReference type="SAM" id="Coils"/>
    </source>
</evidence>
<keyword evidence="2 3" id="KW-0040">ANK repeat</keyword>
<feature type="compositionally biased region" description="Basic residues" evidence="5">
    <location>
        <begin position="587"/>
        <end position="598"/>
    </location>
</feature>
<dbReference type="GeneID" id="103017242"/>
<dbReference type="PRINTS" id="PR01415">
    <property type="entry name" value="ANKYRIN"/>
</dbReference>